<name>N9DRQ6_9GAMM</name>
<sequence>MNIKKLSIVGAVVVAILVAYLVWQKISKPDTEALVSGNGRIEATEINVSSKLSGQLEEILVKEGDFVEPGQVLARINVSTLEAQVREAEAQQRQAENAIATAEAQLAMRISEKAAAEAMVVQRETELTAAKNRLARTEILAKEGASSKQQLDDERADAKRVAAVLSAAKAQVNSAQGAIVAARSQVSSAHSQVDAVKATIERLKFDIDDAQLKSPLKARVQFRVAQPGEMIAAGGRVLNLIDLSDVYMTFFLPETVAGRIAMGTEVRIVLDAAKNIVIPAKVSFVADTAQFTPKSVETESERQKLMFRVKAKIDPELLQNNIKQVKTGLPGVAYIKIDDKAAWPPFLEKKVKS</sequence>
<feature type="coiled-coil region" evidence="1">
    <location>
        <begin position="78"/>
        <end position="105"/>
    </location>
</feature>
<dbReference type="PATRIC" id="fig|1120925.3.peg.1055"/>
<dbReference type="OrthoDB" id="9778236at2"/>
<keyword evidence="5" id="KW-1185">Reference proteome</keyword>
<accession>N9DRQ6</accession>
<dbReference type="Gene3D" id="1.10.287.470">
    <property type="entry name" value="Helix hairpin bin"/>
    <property type="match status" value="2"/>
</dbReference>
<dbReference type="eggNOG" id="COG0845">
    <property type="taxonomic scope" value="Bacteria"/>
</dbReference>
<dbReference type="EMBL" id="APQD01000008">
    <property type="protein sequence ID" value="ENV83355.1"/>
    <property type="molecule type" value="Genomic_DNA"/>
</dbReference>
<dbReference type="Gene3D" id="2.40.30.170">
    <property type="match status" value="1"/>
</dbReference>
<evidence type="ECO:0000256" key="1">
    <source>
        <dbReference type="SAM" id="Coils"/>
    </source>
</evidence>
<feature type="domain" description="Multidrug resistance protein MdtA-like alpha-helical hairpin" evidence="3">
    <location>
        <begin position="114"/>
        <end position="176"/>
    </location>
</feature>
<dbReference type="Gene3D" id="2.40.50.100">
    <property type="match status" value="1"/>
</dbReference>
<keyword evidence="2" id="KW-0812">Transmembrane</keyword>
<feature type="transmembrane region" description="Helical" evidence="2">
    <location>
        <begin position="6"/>
        <end position="23"/>
    </location>
</feature>
<evidence type="ECO:0000313" key="4">
    <source>
        <dbReference type="EMBL" id="ENV83355.1"/>
    </source>
</evidence>
<reference evidence="4 5" key="1">
    <citation type="submission" date="2013-02" db="EMBL/GenBank/DDBJ databases">
        <title>The Genome Sequence of Acinetobacter bouvetii CIP 107468.</title>
        <authorList>
            <consortium name="The Broad Institute Genome Sequencing Platform"/>
            <consortium name="The Broad Institute Genome Sequencing Center for Infectious Disease"/>
            <person name="Cerqueira G."/>
            <person name="Feldgarden M."/>
            <person name="Courvalin P."/>
            <person name="Perichon B."/>
            <person name="Grillot-Courvalin C."/>
            <person name="Clermont D."/>
            <person name="Rocha E."/>
            <person name="Yoon E.-J."/>
            <person name="Nemec A."/>
            <person name="Walker B."/>
            <person name="Young S.K."/>
            <person name="Zeng Q."/>
            <person name="Gargeya S."/>
            <person name="Fitzgerald M."/>
            <person name="Haas B."/>
            <person name="Abouelleil A."/>
            <person name="Alvarado L."/>
            <person name="Arachchi H.M."/>
            <person name="Berlin A.M."/>
            <person name="Chapman S.B."/>
            <person name="Dewar J."/>
            <person name="Goldberg J."/>
            <person name="Griggs A."/>
            <person name="Gujja S."/>
            <person name="Hansen M."/>
            <person name="Howarth C."/>
            <person name="Imamovic A."/>
            <person name="Larimer J."/>
            <person name="McCowan C."/>
            <person name="Murphy C."/>
            <person name="Neiman D."/>
            <person name="Pearson M."/>
            <person name="Priest M."/>
            <person name="Roberts A."/>
            <person name="Saif S."/>
            <person name="Shea T."/>
            <person name="Sisk P."/>
            <person name="Sykes S."/>
            <person name="Wortman J."/>
            <person name="Nusbaum C."/>
            <person name="Birren B."/>
        </authorList>
    </citation>
    <scope>NUCLEOTIDE SEQUENCE [LARGE SCALE GENOMIC DNA]</scope>
    <source>
        <strain evidence="4 5">CIP 107468</strain>
    </source>
</reference>
<evidence type="ECO:0000259" key="3">
    <source>
        <dbReference type="Pfam" id="PF25876"/>
    </source>
</evidence>
<evidence type="ECO:0000313" key="5">
    <source>
        <dbReference type="Proteomes" id="UP000018460"/>
    </source>
</evidence>
<comment type="caution">
    <text evidence="4">The sequence shown here is derived from an EMBL/GenBank/DDBJ whole genome shotgun (WGS) entry which is preliminary data.</text>
</comment>
<dbReference type="PANTHER" id="PTHR30438">
    <property type="entry name" value="36 KDA ANTIGEN-RELATED"/>
    <property type="match status" value="1"/>
</dbReference>
<proteinExistence type="predicted"/>
<evidence type="ECO:0000256" key="2">
    <source>
        <dbReference type="SAM" id="Phobius"/>
    </source>
</evidence>
<organism evidence="4 5">
    <name type="scientific">Acinetobacter bouvetii DSM 14964 = CIP 107468</name>
    <dbReference type="NCBI Taxonomy" id="1120925"/>
    <lineage>
        <taxon>Bacteria</taxon>
        <taxon>Pseudomonadati</taxon>
        <taxon>Pseudomonadota</taxon>
        <taxon>Gammaproteobacteria</taxon>
        <taxon>Moraxellales</taxon>
        <taxon>Moraxellaceae</taxon>
        <taxon>Acinetobacter</taxon>
    </lineage>
</organism>
<keyword evidence="1" id="KW-0175">Coiled coil</keyword>
<protein>
    <recommendedName>
        <fullName evidence="3">Multidrug resistance protein MdtA-like alpha-helical hairpin domain-containing protein</fullName>
    </recommendedName>
</protein>
<keyword evidence="2" id="KW-0472">Membrane</keyword>
<dbReference type="GO" id="GO:0005886">
    <property type="term" value="C:plasma membrane"/>
    <property type="evidence" value="ECO:0007669"/>
    <property type="project" value="TreeGrafter"/>
</dbReference>
<gene>
    <name evidence="4" type="ORF">F941_00983</name>
</gene>
<dbReference type="Pfam" id="PF25876">
    <property type="entry name" value="HH_MFP_RND"/>
    <property type="match status" value="1"/>
</dbReference>
<dbReference type="RefSeq" id="WP_005008507.1">
    <property type="nucleotide sequence ID" value="NZ_KB849726.1"/>
</dbReference>
<dbReference type="Proteomes" id="UP000018460">
    <property type="component" value="Unassembled WGS sequence"/>
</dbReference>
<keyword evidence="2" id="KW-1133">Transmembrane helix</keyword>
<dbReference type="SUPFAM" id="SSF111369">
    <property type="entry name" value="HlyD-like secretion proteins"/>
    <property type="match status" value="2"/>
</dbReference>
<dbReference type="PRINTS" id="PR01490">
    <property type="entry name" value="RTXTOXIND"/>
</dbReference>
<dbReference type="InterPro" id="IPR058624">
    <property type="entry name" value="MdtA-like_HH"/>
</dbReference>
<dbReference type="AlphaFoldDB" id="N9DRQ6"/>
<dbReference type="PANTHER" id="PTHR30438:SF2">
    <property type="entry name" value="MEMBRANE PROTEIN"/>
    <property type="match status" value="1"/>
</dbReference>